<keyword evidence="4" id="KW-1185">Reference proteome</keyword>
<dbReference type="RefSeq" id="WP_150443249.1">
    <property type="nucleotide sequence ID" value="NZ_VYQE01000001.1"/>
</dbReference>
<evidence type="ECO:0000313" key="3">
    <source>
        <dbReference type="EMBL" id="KAA9009764.1"/>
    </source>
</evidence>
<accession>A0A5J5GQC4</accession>
<dbReference type="SMART" id="SM00448">
    <property type="entry name" value="REC"/>
    <property type="match status" value="1"/>
</dbReference>
<evidence type="ECO:0000256" key="1">
    <source>
        <dbReference type="PROSITE-ProRule" id="PRU00169"/>
    </source>
</evidence>
<dbReference type="Gene3D" id="3.40.50.2300">
    <property type="match status" value="1"/>
</dbReference>
<dbReference type="PROSITE" id="PS50110">
    <property type="entry name" value="RESPONSE_REGULATORY"/>
    <property type="match status" value="1"/>
</dbReference>
<dbReference type="EMBL" id="VYQE01000001">
    <property type="protein sequence ID" value="KAA9009764.1"/>
    <property type="molecule type" value="Genomic_DNA"/>
</dbReference>
<dbReference type="Pfam" id="PF00072">
    <property type="entry name" value="Response_reg"/>
    <property type="match status" value="1"/>
</dbReference>
<feature type="modified residue" description="4-aspartylphosphate" evidence="1">
    <location>
        <position position="59"/>
    </location>
</feature>
<evidence type="ECO:0000313" key="4">
    <source>
        <dbReference type="Proteomes" id="UP000326554"/>
    </source>
</evidence>
<name>A0A5J5GQC4_9RHOB</name>
<proteinExistence type="predicted"/>
<organism evidence="3 4">
    <name type="scientific">Histidinibacterium aquaticum</name>
    <dbReference type="NCBI Taxonomy" id="2613962"/>
    <lineage>
        <taxon>Bacteria</taxon>
        <taxon>Pseudomonadati</taxon>
        <taxon>Pseudomonadota</taxon>
        <taxon>Alphaproteobacteria</taxon>
        <taxon>Rhodobacterales</taxon>
        <taxon>Paracoccaceae</taxon>
        <taxon>Histidinibacterium</taxon>
    </lineage>
</organism>
<comment type="caution">
    <text evidence="3">The sequence shown here is derived from an EMBL/GenBank/DDBJ whole genome shotgun (WGS) entry which is preliminary data.</text>
</comment>
<dbReference type="Proteomes" id="UP000326554">
    <property type="component" value="Unassembled WGS sequence"/>
</dbReference>
<evidence type="ECO:0000259" key="2">
    <source>
        <dbReference type="PROSITE" id="PS50110"/>
    </source>
</evidence>
<gene>
    <name evidence="3" type="ORF">F3S47_00395</name>
</gene>
<dbReference type="InterPro" id="IPR011006">
    <property type="entry name" value="CheY-like_superfamily"/>
</dbReference>
<dbReference type="InterPro" id="IPR001789">
    <property type="entry name" value="Sig_transdc_resp-reg_receiver"/>
</dbReference>
<keyword evidence="1" id="KW-0597">Phosphoprotein</keyword>
<dbReference type="AlphaFoldDB" id="A0A5J5GQC4"/>
<feature type="domain" description="Response regulatory" evidence="2">
    <location>
        <begin position="8"/>
        <end position="120"/>
    </location>
</feature>
<dbReference type="SUPFAM" id="SSF52172">
    <property type="entry name" value="CheY-like"/>
    <property type="match status" value="1"/>
</dbReference>
<sequence length="126" mass="13568">MDDGRRKTVLICEDEAIVAMDLGFIFEDLGFDVIGTFATVKSSLQAIEEGRIPDIALLDVRLADGNVFPVADALADHDVSLIFHSGHAGLQEISREYPDASCCPKPTTARTIEGCVESLGMLTRTA</sequence>
<reference evidence="3 4" key="1">
    <citation type="submission" date="2019-09" db="EMBL/GenBank/DDBJ databases">
        <authorList>
            <person name="Park J.-S."/>
            <person name="Choi H.-J."/>
        </authorList>
    </citation>
    <scope>NUCLEOTIDE SEQUENCE [LARGE SCALE GENOMIC DNA]</scope>
    <source>
        <strain evidence="3 4">176SS1-4</strain>
    </source>
</reference>
<protein>
    <submittedName>
        <fullName evidence="3">Response regulator</fullName>
    </submittedName>
</protein>
<dbReference type="GO" id="GO:0000160">
    <property type="term" value="P:phosphorelay signal transduction system"/>
    <property type="evidence" value="ECO:0007669"/>
    <property type="project" value="InterPro"/>
</dbReference>